<accession>A0A183F0T2</accession>
<dbReference type="InterPro" id="IPR006571">
    <property type="entry name" value="TLDc_dom"/>
</dbReference>
<evidence type="ECO:0000256" key="3">
    <source>
        <dbReference type="ARBA" id="ARBA00004496"/>
    </source>
</evidence>
<evidence type="ECO:0000256" key="2">
    <source>
        <dbReference type="ARBA" id="ARBA00004371"/>
    </source>
</evidence>
<protein>
    <recommendedName>
        <fullName evidence="7">MTOR-associated protein MEAK7</fullName>
    </recommendedName>
    <alternativeName>
        <fullName evidence="9">TBC/LysM-associated domain-containing protein 1</fullName>
    </alternativeName>
    <alternativeName>
        <fullName evidence="8">TLD domain-containing protein 1</fullName>
    </alternativeName>
</protein>
<dbReference type="GO" id="GO:0006979">
    <property type="term" value="P:response to oxidative stress"/>
    <property type="evidence" value="ECO:0007669"/>
    <property type="project" value="TreeGrafter"/>
</dbReference>
<feature type="domain" description="TLDc" evidence="10">
    <location>
        <begin position="2"/>
        <end position="73"/>
    </location>
</feature>
<evidence type="ECO:0000256" key="7">
    <source>
        <dbReference type="ARBA" id="ARBA00039594"/>
    </source>
</evidence>
<gene>
    <name evidence="11" type="ORF">GPUH_LOCUS26823</name>
</gene>
<evidence type="ECO:0000259" key="10">
    <source>
        <dbReference type="Pfam" id="PF07534"/>
    </source>
</evidence>
<reference evidence="13" key="1">
    <citation type="submission" date="2016-06" db="UniProtKB">
        <authorList>
            <consortium name="WormBaseParasite"/>
        </authorList>
    </citation>
    <scope>IDENTIFICATION</scope>
</reference>
<evidence type="ECO:0000313" key="13">
    <source>
        <dbReference type="WBParaSite" id="GPUH_0002685301-mRNA-1"/>
    </source>
</evidence>
<sequence>MKSIDGTGPCLIVIETASGRVFGAFASQGFRCGPTHTGDNRCFLFEDKRKLQIHNATGYNSNFGYLNSHQLTMPNGIAAPYTKVLENKPRISEGNKFLDVFDVYTATTMIGNGKSQT</sequence>
<dbReference type="OrthoDB" id="289228at2759"/>
<dbReference type="AlphaFoldDB" id="A0A183F0T2"/>
<name>A0A183F0T2_9BILA</name>
<evidence type="ECO:0000256" key="5">
    <source>
        <dbReference type="ARBA" id="ARBA00023136"/>
    </source>
</evidence>
<evidence type="ECO:0000256" key="4">
    <source>
        <dbReference type="ARBA" id="ARBA00022490"/>
    </source>
</evidence>
<keyword evidence="4" id="KW-0963">Cytoplasm</keyword>
<proteinExistence type="predicted"/>
<dbReference type="WBParaSite" id="GPUH_0002685301-mRNA-1">
    <property type="protein sequence ID" value="GPUH_0002685301-mRNA-1"/>
    <property type="gene ID" value="GPUH_0002685301"/>
</dbReference>
<organism evidence="13">
    <name type="scientific">Gongylonema pulchrum</name>
    <dbReference type="NCBI Taxonomy" id="637853"/>
    <lineage>
        <taxon>Eukaryota</taxon>
        <taxon>Metazoa</taxon>
        <taxon>Ecdysozoa</taxon>
        <taxon>Nematoda</taxon>
        <taxon>Chromadorea</taxon>
        <taxon>Rhabditida</taxon>
        <taxon>Spirurina</taxon>
        <taxon>Spiruromorpha</taxon>
        <taxon>Spiruroidea</taxon>
        <taxon>Gongylonematidae</taxon>
        <taxon>Gongylonema</taxon>
    </lineage>
</organism>
<dbReference type="Pfam" id="PF07534">
    <property type="entry name" value="TLD"/>
    <property type="match status" value="1"/>
</dbReference>
<evidence type="ECO:0000313" key="11">
    <source>
        <dbReference type="EMBL" id="VDN49532.1"/>
    </source>
</evidence>
<evidence type="ECO:0000256" key="6">
    <source>
        <dbReference type="ARBA" id="ARBA00023228"/>
    </source>
</evidence>
<evidence type="ECO:0000313" key="12">
    <source>
        <dbReference type="Proteomes" id="UP000271098"/>
    </source>
</evidence>
<keyword evidence="5" id="KW-0472">Membrane</keyword>
<reference evidence="11 12" key="2">
    <citation type="submission" date="2018-11" db="EMBL/GenBank/DDBJ databases">
        <authorList>
            <consortium name="Pathogen Informatics"/>
        </authorList>
    </citation>
    <scope>NUCLEOTIDE SEQUENCE [LARGE SCALE GENOMIC DNA]</scope>
</reference>
<dbReference type="GO" id="GO:0016020">
    <property type="term" value="C:membrane"/>
    <property type="evidence" value="ECO:0007669"/>
    <property type="project" value="UniProtKB-SubCell"/>
</dbReference>
<comment type="subcellular location">
    <subcellularLocation>
        <location evidence="3">Cytoplasm</location>
    </subcellularLocation>
    <subcellularLocation>
        <location evidence="2">Lysosome</location>
    </subcellularLocation>
    <subcellularLocation>
        <location evidence="1">Membrane</location>
    </subcellularLocation>
</comment>
<dbReference type="PANTHER" id="PTHR23354">
    <property type="entry name" value="NUCLEOLAR PROTEIN 7/ESTROGEN RECEPTOR COACTIVATOR-RELATED"/>
    <property type="match status" value="1"/>
</dbReference>
<keyword evidence="12" id="KW-1185">Reference proteome</keyword>
<evidence type="ECO:0000256" key="1">
    <source>
        <dbReference type="ARBA" id="ARBA00004370"/>
    </source>
</evidence>
<dbReference type="Proteomes" id="UP000271098">
    <property type="component" value="Unassembled WGS sequence"/>
</dbReference>
<keyword evidence="6" id="KW-0458">Lysosome</keyword>
<dbReference type="EMBL" id="UYRT01114522">
    <property type="protein sequence ID" value="VDN49532.1"/>
    <property type="molecule type" value="Genomic_DNA"/>
</dbReference>
<dbReference type="PANTHER" id="PTHR23354:SF131">
    <property type="entry name" value="MTOR-ASSOCIATED PROTEIN MEAK7"/>
    <property type="match status" value="1"/>
</dbReference>
<evidence type="ECO:0000256" key="8">
    <source>
        <dbReference type="ARBA" id="ARBA00041780"/>
    </source>
</evidence>
<evidence type="ECO:0000256" key="9">
    <source>
        <dbReference type="ARBA" id="ARBA00042134"/>
    </source>
</evidence>
<dbReference type="GO" id="GO:0005634">
    <property type="term" value="C:nucleus"/>
    <property type="evidence" value="ECO:0007669"/>
    <property type="project" value="TreeGrafter"/>
</dbReference>
<dbReference type="GO" id="GO:0005764">
    <property type="term" value="C:lysosome"/>
    <property type="evidence" value="ECO:0007669"/>
    <property type="project" value="UniProtKB-SubCell"/>
</dbReference>